<evidence type="ECO:0000256" key="8">
    <source>
        <dbReference type="ARBA" id="ARBA00022967"/>
    </source>
</evidence>
<dbReference type="InterPro" id="IPR036412">
    <property type="entry name" value="HAD-like_sf"/>
</dbReference>
<feature type="compositionally biased region" description="Basic and acidic residues" evidence="17">
    <location>
        <begin position="979"/>
        <end position="992"/>
    </location>
</feature>
<comment type="catalytic activity">
    <reaction evidence="12">
        <text>a 1,2-diacyl-sn-glycero-3-phosphoethanolamine(out) + ATP + H2O = a 1,2-diacyl-sn-glycero-3-phosphoethanolamine(in) + ADP + phosphate + H(+)</text>
        <dbReference type="Rhea" id="RHEA:66132"/>
        <dbReference type="ChEBI" id="CHEBI:15377"/>
        <dbReference type="ChEBI" id="CHEBI:15378"/>
        <dbReference type="ChEBI" id="CHEBI:30616"/>
        <dbReference type="ChEBI" id="CHEBI:43474"/>
        <dbReference type="ChEBI" id="CHEBI:64612"/>
        <dbReference type="ChEBI" id="CHEBI:456216"/>
    </reaction>
    <physiologicalReaction direction="left-to-right" evidence="12">
        <dbReference type="Rhea" id="RHEA:66133"/>
    </physiologicalReaction>
</comment>
<feature type="binding site" evidence="15">
    <location>
        <position position="130"/>
    </location>
    <ligand>
        <name>Mg(2+)</name>
        <dbReference type="ChEBI" id="CHEBI:18420"/>
    </ligand>
</feature>
<dbReference type="SUPFAM" id="SSF56784">
    <property type="entry name" value="HAD-like"/>
    <property type="match status" value="1"/>
</dbReference>
<feature type="transmembrane region" description="Helical" evidence="16">
    <location>
        <begin position="890"/>
        <end position="913"/>
    </location>
</feature>
<dbReference type="GO" id="GO:0005524">
    <property type="term" value="F:ATP binding"/>
    <property type="evidence" value="ECO:0007669"/>
    <property type="project" value="UniProtKB-UniRule"/>
</dbReference>
<dbReference type="FunFam" id="3.40.50.1000:FF:000172">
    <property type="entry name" value="Phospholipid-transporting ATPase"/>
    <property type="match status" value="1"/>
</dbReference>
<feature type="binding site" evidence="14">
    <location>
        <position position="681"/>
    </location>
    <ligand>
        <name>ATP</name>
        <dbReference type="ChEBI" id="CHEBI:30616"/>
    </ligand>
</feature>
<dbReference type="PRINTS" id="PR00119">
    <property type="entry name" value="CATATPASE"/>
</dbReference>
<dbReference type="InterPro" id="IPR032630">
    <property type="entry name" value="P_typ_ATPase_c"/>
</dbReference>
<evidence type="ECO:0000256" key="3">
    <source>
        <dbReference type="ARBA" id="ARBA00022692"/>
    </source>
</evidence>
<feature type="binding site" evidence="15">
    <location>
        <position position="677"/>
    </location>
    <ligand>
        <name>Mg(2+)</name>
        <dbReference type="ChEBI" id="CHEBI:18420"/>
    </ligand>
</feature>
<dbReference type="InterPro" id="IPR023298">
    <property type="entry name" value="ATPase_P-typ_TM_dom_sf"/>
</dbReference>
<dbReference type="NCBIfam" id="TIGR01652">
    <property type="entry name" value="ATPase-Plipid"/>
    <property type="match status" value="1"/>
</dbReference>
<dbReference type="Gene3D" id="3.40.1110.10">
    <property type="entry name" value="Calcium-transporting ATPase, cytoplasmic domain N"/>
    <property type="match status" value="1"/>
</dbReference>
<dbReference type="PROSITE" id="PS00154">
    <property type="entry name" value="ATPASE_E1_E2"/>
    <property type="match status" value="1"/>
</dbReference>
<feature type="transmembrane region" description="Helical" evidence="16">
    <location>
        <begin position="767"/>
        <end position="787"/>
    </location>
</feature>
<evidence type="ECO:0000256" key="17">
    <source>
        <dbReference type="SAM" id="MobiDB-lite"/>
    </source>
</evidence>
<dbReference type="SFLD" id="SFLDF00027">
    <property type="entry name" value="p-type_atpase"/>
    <property type="match status" value="1"/>
</dbReference>
<evidence type="ECO:0000256" key="12">
    <source>
        <dbReference type="ARBA" id="ARBA00049128"/>
    </source>
</evidence>
<feature type="transmembrane region" description="Helical" evidence="16">
    <location>
        <begin position="849"/>
        <end position="870"/>
    </location>
</feature>
<feature type="binding site" evidence="14">
    <location>
        <position position="680"/>
    </location>
    <ligand>
        <name>ATP</name>
        <dbReference type="ChEBI" id="CHEBI:30616"/>
    </ligand>
</feature>
<evidence type="ECO:0000256" key="15">
    <source>
        <dbReference type="PIRSR" id="PIRSR606539-3"/>
    </source>
</evidence>
<gene>
    <name evidence="19" type="ORF">Micbo1qcDRAFT_161517</name>
</gene>
<evidence type="ECO:0000256" key="5">
    <source>
        <dbReference type="ARBA" id="ARBA00022741"/>
    </source>
</evidence>
<dbReference type="SFLD" id="SFLDS00003">
    <property type="entry name" value="Haloacid_Dehalogenase"/>
    <property type="match status" value="1"/>
</dbReference>
<dbReference type="InterPro" id="IPR023299">
    <property type="entry name" value="ATPase_P-typ_cyto_dom_N"/>
</dbReference>
<dbReference type="Gene3D" id="3.40.50.1000">
    <property type="entry name" value="HAD superfamily/HAD-like"/>
    <property type="match status" value="1"/>
</dbReference>
<dbReference type="STRING" id="196109.A0A136J8M9"/>
<evidence type="ECO:0000313" key="19">
    <source>
        <dbReference type="EMBL" id="KXJ93501.1"/>
    </source>
</evidence>
<dbReference type="OrthoDB" id="377733at2759"/>
<dbReference type="InterPro" id="IPR006539">
    <property type="entry name" value="P-type_ATPase_IV"/>
</dbReference>
<feature type="binding site" evidence="14">
    <location>
        <position position="656"/>
    </location>
    <ligand>
        <name>ATP</name>
        <dbReference type="ChEBI" id="CHEBI:30616"/>
    </ligand>
</feature>
<accession>A0A136J8M9</accession>
<comment type="cofactor">
    <cofactor evidence="15">
        <name>Mg(2+)</name>
        <dbReference type="ChEBI" id="CHEBI:18420"/>
    </cofactor>
</comment>
<evidence type="ECO:0000256" key="4">
    <source>
        <dbReference type="ARBA" id="ARBA00022723"/>
    </source>
</evidence>
<dbReference type="GO" id="GO:0045332">
    <property type="term" value="P:phospholipid translocation"/>
    <property type="evidence" value="ECO:0007669"/>
    <property type="project" value="TreeGrafter"/>
</dbReference>
<dbReference type="PANTHER" id="PTHR24092">
    <property type="entry name" value="PROBABLE PHOSPHOLIPID-TRANSPORTING ATPASE"/>
    <property type="match status" value="1"/>
</dbReference>
<dbReference type="GO" id="GO:0032456">
    <property type="term" value="P:endocytic recycling"/>
    <property type="evidence" value="ECO:0007669"/>
    <property type="project" value="TreeGrafter"/>
</dbReference>
<evidence type="ECO:0000256" key="16">
    <source>
        <dbReference type="RuleBase" id="RU362033"/>
    </source>
</evidence>
<feature type="binding site" evidence="14">
    <location>
        <position position="650"/>
    </location>
    <ligand>
        <name>ATP</name>
        <dbReference type="ChEBI" id="CHEBI:30616"/>
    </ligand>
</feature>
<evidence type="ECO:0000256" key="14">
    <source>
        <dbReference type="PIRSR" id="PIRSR606539-2"/>
    </source>
</evidence>
<dbReference type="SFLD" id="SFLDG00002">
    <property type="entry name" value="C1.7:_P-type_atpase_like"/>
    <property type="match status" value="1"/>
</dbReference>
<keyword evidence="6 14" id="KW-0067">ATP-binding</keyword>
<keyword evidence="7 15" id="KW-0460">Magnesium</keyword>
<feature type="region of interest" description="Disordered" evidence="17">
    <location>
        <begin position="979"/>
        <end position="1018"/>
    </location>
</feature>
<protein>
    <recommendedName>
        <fullName evidence="16">Phospholipid-transporting ATPase</fullName>
        <ecNumber evidence="16">7.6.2.1</ecNumber>
    </recommendedName>
</protein>
<dbReference type="InterPro" id="IPR023214">
    <property type="entry name" value="HAD_sf"/>
</dbReference>
<feature type="binding site" evidence="14">
    <location>
        <position position="564"/>
    </location>
    <ligand>
        <name>ATP</name>
        <dbReference type="ChEBI" id="CHEBI:30616"/>
    </ligand>
</feature>
<feature type="transmembrane region" description="Helical" evidence="16">
    <location>
        <begin position="63"/>
        <end position="85"/>
    </location>
</feature>
<keyword evidence="8 16" id="KW-1278">Translocase</keyword>
<dbReference type="PANTHER" id="PTHR24092:SF174">
    <property type="entry name" value="PHOSPHOLIPID-TRANSPORTING ATPASE DNF3-RELATED"/>
    <property type="match status" value="1"/>
</dbReference>
<dbReference type="EC" id="7.6.2.1" evidence="16"/>
<feature type="binding site" evidence="14">
    <location>
        <position position="327"/>
    </location>
    <ligand>
        <name>ATP</name>
        <dbReference type="ChEBI" id="CHEBI:30616"/>
    </ligand>
</feature>
<keyword evidence="5 14" id="KW-0547">Nucleotide-binding</keyword>
<sequence length="1018" mass="114820">MNSNRGAPAKSPKMQVWLNRIVLFLVCVLLIITAGCTGGYYMWRARYNEGGVWYLTGAQVPFVQIWFGFIIMFNALIPLSLYVVLEVIKIGQFLLMSDVDMYDEETDTPLRINTTTIFENLGQISYVLSDKTGTLTENKMRFRKVTIAGTAWFHDRDIQQEAMERQARKHRDSNLPKNVGGESAQEPTQPTDTLDYSGSVPQSEANSMAMLDYIKARPDSAFSQKARLFILALALCHTATPEKTPEGEVTFSASSPDELALVQAARDFGLLLIDRPSQTIKLQSEMPDGKVQIDSYEVLDVIEFSSDRKRMSIIIRMPDGRICIFCKGADSAIIPRLNSSRAAAQKVADVERKASERRSAEAGRIMEYHRTSVSSPGLAFNEARASMSSPRTSMHAFSRRSTDFQRQSILRESIDESRPAMFPGTPYSSAQHGANFSPSSLDTPQEMDWSNSTVDEAIASNEAAIFDRCFTHLDEFASDGLRTLMFAHRFLQESEYEKWKKIYNEATTSLVDRQKMIEEAGELIEQKFELTGATAIEDRLQKGVPETVDKLRRASIKVWMLTGDKRETAINIAHSARICKPFSDIFIIDVKTDVLSDKITSILMEVSKGMMAHSVLVIDGQTLTVVEDDPALKIMFFDLVVRIDAVVCCRASPSQKANLVNCIRHTVPGSLTLAIGDGANDIAMIQAAHVGVGISGKEGLQAARVADYSIAQFRFLQRLLFVHGRYVYHRTGKYILATFWKEIVFYIVQGQFQYFVGYTGTSLYEKWSLTLFNIVFTSLCVIMLGTFEIDLKAETLLAIPELYTYGQRDEAFNLHKYLGWMCMAVVDNVIVYWAMYGDWSRIRSTEDDGIFAMGQLCYTVAVVVINFKLLGLELHTKNWLTTAGAIWGPFSWFIWQFVLAAISSRSFQIPYFIRDGFARHFGRQISWWATALGAIIAVCAFEIGVSAFRRIYFPTDQDLWQEIEQQPDYHQILREYDPESAHEYTKNSEGNKHNGTADGSGKSMHNEQDQPARPRSFS</sequence>
<dbReference type="NCBIfam" id="TIGR01494">
    <property type="entry name" value="ATPase_P-type"/>
    <property type="match status" value="2"/>
</dbReference>
<dbReference type="SUPFAM" id="SSF81660">
    <property type="entry name" value="Metal cation-transporting ATPase, ATP-binding domain N"/>
    <property type="match status" value="1"/>
</dbReference>
<feature type="domain" description="P-type ATPase C-terminal" evidence="18">
    <location>
        <begin position="703"/>
        <end position="955"/>
    </location>
</feature>
<dbReference type="GO" id="GO:0006892">
    <property type="term" value="P:post-Golgi vesicle-mediated transport"/>
    <property type="evidence" value="ECO:0007669"/>
    <property type="project" value="TreeGrafter"/>
</dbReference>
<keyword evidence="10 16" id="KW-0472">Membrane</keyword>
<dbReference type="Pfam" id="PF16212">
    <property type="entry name" value="PhoLip_ATPase_C"/>
    <property type="match status" value="1"/>
</dbReference>
<keyword evidence="4 15" id="KW-0479">Metal-binding</keyword>
<keyword evidence="3 16" id="KW-0812">Transmembrane</keyword>
<evidence type="ECO:0000256" key="2">
    <source>
        <dbReference type="ARBA" id="ARBA00008109"/>
    </source>
</evidence>
<proteinExistence type="inferred from homology"/>
<dbReference type="Proteomes" id="UP000070501">
    <property type="component" value="Unassembled WGS sequence"/>
</dbReference>
<dbReference type="GO" id="GO:0005886">
    <property type="term" value="C:plasma membrane"/>
    <property type="evidence" value="ECO:0007669"/>
    <property type="project" value="TreeGrafter"/>
</dbReference>
<feature type="binding site" evidence="15">
    <location>
        <position position="132"/>
    </location>
    <ligand>
        <name>Mg(2+)</name>
        <dbReference type="ChEBI" id="CHEBI:18420"/>
    </ligand>
</feature>
<dbReference type="EMBL" id="KQ964248">
    <property type="protein sequence ID" value="KXJ93501.1"/>
    <property type="molecule type" value="Genomic_DNA"/>
</dbReference>
<feature type="transmembrane region" description="Helical" evidence="16">
    <location>
        <begin position="817"/>
        <end position="837"/>
    </location>
</feature>
<dbReference type="GO" id="GO:0016887">
    <property type="term" value="F:ATP hydrolysis activity"/>
    <property type="evidence" value="ECO:0007669"/>
    <property type="project" value="InterPro"/>
</dbReference>
<feature type="binding site" evidence="15">
    <location>
        <position position="681"/>
    </location>
    <ligand>
        <name>Mg(2+)</name>
        <dbReference type="ChEBI" id="CHEBI:18420"/>
    </ligand>
</feature>
<feature type="transmembrane region" description="Helical" evidence="16">
    <location>
        <begin position="21"/>
        <end position="43"/>
    </location>
</feature>
<keyword evidence="20" id="KW-1185">Reference proteome</keyword>
<evidence type="ECO:0000256" key="1">
    <source>
        <dbReference type="ARBA" id="ARBA00004141"/>
    </source>
</evidence>
<dbReference type="GO" id="GO:0005802">
    <property type="term" value="C:trans-Golgi network"/>
    <property type="evidence" value="ECO:0007669"/>
    <property type="project" value="TreeGrafter"/>
</dbReference>
<dbReference type="InterPro" id="IPR001757">
    <property type="entry name" value="P_typ_ATPase"/>
</dbReference>
<evidence type="ECO:0000256" key="6">
    <source>
        <dbReference type="ARBA" id="ARBA00022840"/>
    </source>
</evidence>
<comment type="similarity">
    <text evidence="2 16">Belongs to the cation transport ATPase (P-type) (TC 3.A.3) family. Type IV subfamily.</text>
</comment>
<dbReference type="InParanoid" id="A0A136J8M9"/>
<dbReference type="AlphaFoldDB" id="A0A136J8M9"/>
<feature type="region of interest" description="Disordered" evidence="17">
    <location>
        <begin position="163"/>
        <end position="196"/>
    </location>
</feature>
<feature type="binding site" evidence="14">
    <location>
        <position position="130"/>
    </location>
    <ligand>
        <name>ATP</name>
        <dbReference type="ChEBI" id="CHEBI:30616"/>
    </ligand>
</feature>
<dbReference type="InterPro" id="IPR018303">
    <property type="entry name" value="ATPase_P-typ_P_site"/>
</dbReference>
<dbReference type="GO" id="GO:0000287">
    <property type="term" value="F:magnesium ion binding"/>
    <property type="evidence" value="ECO:0007669"/>
    <property type="project" value="UniProtKB-UniRule"/>
</dbReference>
<feature type="binding site" evidence="14">
    <location>
        <position position="132"/>
    </location>
    <ligand>
        <name>ATP</name>
        <dbReference type="ChEBI" id="CHEBI:30616"/>
    </ligand>
</feature>
<feature type="compositionally biased region" description="Polar residues" evidence="17">
    <location>
        <begin position="185"/>
        <end position="196"/>
    </location>
</feature>
<name>A0A136J8M9_9PEZI</name>
<evidence type="ECO:0000313" key="20">
    <source>
        <dbReference type="Proteomes" id="UP000070501"/>
    </source>
</evidence>
<feature type="binding site" evidence="14">
    <location>
        <position position="563"/>
    </location>
    <ligand>
        <name>ATP</name>
        <dbReference type="ChEBI" id="CHEBI:30616"/>
    </ligand>
</feature>
<feature type="transmembrane region" description="Helical" evidence="16">
    <location>
        <begin position="925"/>
        <end position="948"/>
    </location>
</feature>
<keyword evidence="9 16" id="KW-1133">Transmembrane helix</keyword>
<evidence type="ECO:0000256" key="9">
    <source>
        <dbReference type="ARBA" id="ARBA00022989"/>
    </source>
</evidence>
<feature type="binding site" evidence="14">
    <location>
        <position position="482"/>
    </location>
    <ligand>
        <name>ATP</name>
        <dbReference type="ChEBI" id="CHEBI:30616"/>
    </ligand>
</feature>
<dbReference type="Pfam" id="PF13246">
    <property type="entry name" value="Cation_ATPase"/>
    <property type="match status" value="1"/>
</dbReference>
<dbReference type="GO" id="GO:0140326">
    <property type="term" value="F:ATPase-coupled intramembrane lipid transporter activity"/>
    <property type="evidence" value="ECO:0007669"/>
    <property type="project" value="UniProtKB-EC"/>
</dbReference>
<evidence type="ECO:0000256" key="13">
    <source>
        <dbReference type="PIRSR" id="PIRSR606539-1"/>
    </source>
</evidence>
<feature type="binding site" evidence="14">
    <location>
        <position position="131"/>
    </location>
    <ligand>
        <name>ATP</name>
        <dbReference type="ChEBI" id="CHEBI:30616"/>
    </ligand>
</feature>
<dbReference type="SUPFAM" id="SSF81665">
    <property type="entry name" value="Calcium ATPase, transmembrane domain M"/>
    <property type="match status" value="1"/>
</dbReference>
<evidence type="ECO:0000256" key="7">
    <source>
        <dbReference type="ARBA" id="ARBA00022842"/>
    </source>
</evidence>
<reference evidence="20" key="1">
    <citation type="submission" date="2016-02" db="EMBL/GenBank/DDBJ databases">
        <title>Draft genome sequence of Microdochium bolleyi, a fungal endophyte of beachgrass.</title>
        <authorList>
            <consortium name="DOE Joint Genome Institute"/>
            <person name="David A.S."/>
            <person name="May G."/>
            <person name="Haridas S."/>
            <person name="Lim J."/>
            <person name="Wang M."/>
            <person name="Labutti K."/>
            <person name="Lipzen A."/>
            <person name="Barry K."/>
            <person name="Grigoriev I.V."/>
        </authorList>
    </citation>
    <scope>NUCLEOTIDE SEQUENCE [LARGE SCALE GENOMIC DNA]</scope>
    <source>
        <strain evidence="20">J235TASD1</strain>
    </source>
</reference>
<feature type="region of interest" description="Disordered" evidence="17">
    <location>
        <begin position="418"/>
        <end position="448"/>
    </location>
</feature>
<feature type="active site" description="4-aspartylphosphate intermediate" evidence="13">
    <location>
        <position position="130"/>
    </location>
</feature>
<feature type="binding site" evidence="14">
    <location>
        <position position="258"/>
    </location>
    <ligand>
        <name>ATP</name>
        <dbReference type="ChEBI" id="CHEBI:30616"/>
    </ligand>
</feature>
<evidence type="ECO:0000256" key="11">
    <source>
        <dbReference type="ARBA" id="ARBA00034036"/>
    </source>
</evidence>
<comment type="subcellular location">
    <subcellularLocation>
        <location evidence="1 16">Membrane</location>
        <topology evidence="1 16">Multi-pass membrane protein</topology>
    </subcellularLocation>
</comment>
<comment type="catalytic activity">
    <reaction evidence="11 16">
        <text>ATP + H2O + phospholipidSide 1 = ADP + phosphate + phospholipidSide 2.</text>
        <dbReference type="EC" id="7.6.2.1"/>
    </reaction>
</comment>
<feature type="binding site" evidence="14">
    <location>
        <position position="304"/>
    </location>
    <ligand>
        <name>ATP</name>
        <dbReference type="ChEBI" id="CHEBI:30616"/>
    </ligand>
</feature>
<evidence type="ECO:0000256" key="10">
    <source>
        <dbReference type="ARBA" id="ARBA00023136"/>
    </source>
</evidence>
<evidence type="ECO:0000259" key="18">
    <source>
        <dbReference type="Pfam" id="PF16212"/>
    </source>
</evidence>
<feature type="binding site" evidence="14">
    <location>
        <position position="562"/>
    </location>
    <ligand>
        <name>ATP</name>
        <dbReference type="ChEBI" id="CHEBI:30616"/>
    </ligand>
</feature>
<dbReference type="InterPro" id="IPR044492">
    <property type="entry name" value="P_typ_ATPase_HD_dom"/>
</dbReference>
<organism evidence="19 20">
    <name type="scientific">Microdochium bolleyi</name>
    <dbReference type="NCBI Taxonomy" id="196109"/>
    <lineage>
        <taxon>Eukaryota</taxon>
        <taxon>Fungi</taxon>
        <taxon>Dikarya</taxon>
        <taxon>Ascomycota</taxon>
        <taxon>Pezizomycotina</taxon>
        <taxon>Sordariomycetes</taxon>
        <taxon>Xylariomycetidae</taxon>
        <taxon>Xylariales</taxon>
        <taxon>Microdochiaceae</taxon>
        <taxon>Microdochium</taxon>
    </lineage>
</organism>
<feature type="compositionally biased region" description="Polar residues" evidence="17">
    <location>
        <begin position="426"/>
        <end position="448"/>
    </location>
</feature>